<dbReference type="Proteomes" id="UP000188543">
    <property type="component" value="Unassembled WGS sequence"/>
</dbReference>
<organism evidence="2 3">
    <name type="scientific">Burkholderia cenocepacia</name>
    <dbReference type="NCBI Taxonomy" id="95486"/>
    <lineage>
        <taxon>Bacteria</taxon>
        <taxon>Pseudomonadati</taxon>
        <taxon>Pseudomonadota</taxon>
        <taxon>Betaproteobacteria</taxon>
        <taxon>Burkholderiales</taxon>
        <taxon>Burkholderiaceae</taxon>
        <taxon>Burkholderia</taxon>
        <taxon>Burkholderia cepacia complex</taxon>
    </lineage>
</organism>
<dbReference type="EMBL" id="MUTJ01000017">
    <property type="protein sequence ID" value="ONU91600.1"/>
    <property type="molecule type" value="Genomic_DNA"/>
</dbReference>
<feature type="region of interest" description="Disordered" evidence="1">
    <location>
        <begin position="49"/>
        <end position="68"/>
    </location>
</feature>
<sequence>MHDACGLPCQNGPYRPGAKGVRRAVLHRSNGIEQQNTVMAGLSGKRRMQGAGNAAIDTHRGPSALRSF</sequence>
<evidence type="ECO:0000256" key="1">
    <source>
        <dbReference type="SAM" id="MobiDB-lite"/>
    </source>
</evidence>
<evidence type="ECO:0000313" key="3">
    <source>
        <dbReference type="Proteomes" id="UP000188543"/>
    </source>
</evidence>
<gene>
    <name evidence="2" type="ORF">A8E72_05100</name>
</gene>
<dbReference type="AlphaFoldDB" id="A0A1V2WB80"/>
<reference evidence="2 3" key="1">
    <citation type="submission" date="2016-08" db="EMBL/GenBank/DDBJ databases">
        <authorList>
            <person name="Seilhamer J.J."/>
        </authorList>
    </citation>
    <scope>NUCLEOTIDE SEQUENCE [LARGE SCALE GENOMIC DNA]</scope>
    <source>
        <strain evidence="2 3">VC14762</strain>
    </source>
</reference>
<proteinExistence type="predicted"/>
<evidence type="ECO:0000313" key="2">
    <source>
        <dbReference type="EMBL" id="ONU91600.1"/>
    </source>
</evidence>
<accession>A0A1V2WB80</accession>
<comment type="caution">
    <text evidence="2">The sequence shown here is derived from an EMBL/GenBank/DDBJ whole genome shotgun (WGS) entry which is preliminary data.</text>
</comment>
<name>A0A1V2WB80_9BURK</name>
<protein>
    <submittedName>
        <fullName evidence="2">Uncharacterized protein</fullName>
    </submittedName>
</protein>